<protein>
    <recommendedName>
        <fullName evidence="3">THAP-type domain-containing protein</fullName>
    </recommendedName>
</protein>
<dbReference type="AlphaFoldDB" id="A0A653CR68"/>
<gene>
    <name evidence="1" type="ORF">CALMAC_LOCUS10644</name>
</gene>
<dbReference type="Proteomes" id="UP000410492">
    <property type="component" value="Unassembled WGS sequence"/>
</dbReference>
<feature type="non-terminal residue" evidence="1">
    <location>
        <position position="138"/>
    </location>
</feature>
<dbReference type="OrthoDB" id="6754832at2759"/>
<evidence type="ECO:0000313" key="2">
    <source>
        <dbReference type="Proteomes" id="UP000410492"/>
    </source>
</evidence>
<evidence type="ECO:0008006" key="3">
    <source>
        <dbReference type="Google" id="ProtNLM"/>
    </source>
</evidence>
<evidence type="ECO:0000313" key="1">
    <source>
        <dbReference type="EMBL" id="VEN49573.1"/>
    </source>
</evidence>
<organism evidence="1 2">
    <name type="scientific">Callosobruchus maculatus</name>
    <name type="common">Southern cowpea weevil</name>
    <name type="synonym">Pulse bruchid</name>
    <dbReference type="NCBI Taxonomy" id="64391"/>
    <lineage>
        <taxon>Eukaryota</taxon>
        <taxon>Metazoa</taxon>
        <taxon>Ecdysozoa</taxon>
        <taxon>Arthropoda</taxon>
        <taxon>Hexapoda</taxon>
        <taxon>Insecta</taxon>
        <taxon>Pterygota</taxon>
        <taxon>Neoptera</taxon>
        <taxon>Endopterygota</taxon>
        <taxon>Coleoptera</taxon>
        <taxon>Polyphaga</taxon>
        <taxon>Cucujiformia</taxon>
        <taxon>Chrysomeloidea</taxon>
        <taxon>Chrysomelidae</taxon>
        <taxon>Bruchinae</taxon>
        <taxon>Bruchini</taxon>
        <taxon>Callosobruchus</taxon>
    </lineage>
</organism>
<name>A0A653CR68_CALMS</name>
<reference evidence="1 2" key="1">
    <citation type="submission" date="2019-01" db="EMBL/GenBank/DDBJ databases">
        <authorList>
            <person name="Sayadi A."/>
        </authorList>
    </citation>
    <scope>NUCLEOTIDE SEQUENCE [LARGE SCALE GENOMIC DNA]</scope>
</reference>
<accession>A0A653CR68</accession>
<sequence length="138" mass="15252">MVIALIRRKDREPTMYSAVCSCHFKDGDKKNGPTMFEHNKLKRFADEPSTSRSITKPRKLKKPVCDQVVTEGQNMDGESSGAHTFEIQAAVSSSALPVGVDSNVPSTSQQVSVDVTASTSAENYFLKKELDETKEKLR</sequence>
<proteinExistence type="predicted"/>
<dbReference type="EMBL" id="CAACVG010008383">
    <property type="protein sequence ID" value="VEN49573.1"/>
    <property type="molecule type" value="Genomic_DNA"/>
</dbReference>
<keyword evidence="2" id="KW-1185">Reference proteome</keyword>